<evidence type="ECO:0000313" key="2">
    <source>
        <dbReference type="EnsemblMetazoa" id="GAUT047801-PA"/>
    </source>
</evidence>
<keyword evidence="1" id="KW-0812">Transmembrane</keyword>
<evidence type="ECO:0000313" key="3">
    <source>
        <dbReference type="Proteomes" id="UP000078200"/>
    </source>
</evidence>
<keyword evidence="1" id="KW-0472">Membrane</keyword>
<dbReference type="EnsemblMetazoa" id="GAUT047801-RA">
    <property type="protein sequence ID" value="GAUT047801-PA"/>
    <property type="gene ID" value="GAUT047801"/>
</dbReference>
<name>A0A1A9VU96_GLOAU</name>
<proteinExistence type="predicted"/>
<keyword evidence="1" id="KW-1133">Transmembrane helix</keyword>
<accession>A0A1A9VU96</accession>
<evidence type="ECO:0000256" key="1">
    <source>
        <dbReference type="SAM" id="Phobius"/>
    </source>
</evidence>
<organism evidence="2 3">
    <name type="scientific">Glossina austeni</name>
    <name type="common">Savannah tsetse fly</name>
    <dbReference type="NCBI Taxonomy" id="7395"/>
    <lineage>
        <taxon>Eukaryota</taxon>
        <taxon>Metazoa</taxon>
        <taxon>Ecdysozoa</taxon>
        <taxon>Arthropoda</taxon>
        <taxon>Hexapoda</taxon>
        <taxon>Insecta</taxon>
        <taxon>Pterygota</taxon>
        <taxon>Neoptera</taxon>
        <taxon>Endopterygota</taxon>
        <taxon>Diptera</taxon>
        <taxon>Brachycera</taxon>
        <taxon>Muscomorpha</taxon>
        <taxon>Hippoboscoidea</taxon>
        <taxon>Glossinidae</taxon>
        <taxon>Glossina</taxon>
    </lineage>
</organism>
<dbReference type="VEuPathDB" id="VectorBase:GAUT047801"/>
<reference evidence="2" key="1">
    <citation type="submission" date="2020-05" db="UniProtKB">
        <authorList>
            <consortium name="EnsemblMetazoa"/>
        </authorList>
    </citation>
    <scope>IDENTIFICATION</scope>
    <source>
        <strain evidence="2">TTRI</strain>
    </source>
</reference>
<dbReference type="AlphaFoldDB" id="A0A1A9VU96"/>
<sequence length="111" mass="11854">MKCGAENKTANVAIIKCNAESNGVSFLKESLRVVLAAGQVPSDMYCVIQKVVDDHVVVVVVVVAVVVAVVVVVVVVVAVIVVVVEVVVVIVNMKNSLNMIKKQIKISMHFK</sequence>
<feature type="transmembrane region" description="Helical" evidence="1">
    <location>
        <begin position="58"/>
        <end position="91"/>
    </location>
</feature>
<keyword evidence="3" id="KW-1185">Reference proteome</keyword>
<dbReference type="Proteomes" id="UP000078200">
    <property type="component" value="Unassembled WGS sequence"/>
</dbReference>
<protein>
    <submittedName>
        <fullName evidence="2">Uncharacterized protein</fullName>
    </submittedName>
</protein>